<sequence>MTIDWAVDLFNQLRQASKRQLEQDTTPASPPIPKRLKRSFCDKLPRSDDEITDEQIQAIREATKEALDNGADIPALLGEQDPFYHHLKVTAEDSDEILRGRDRDKKEDTDLE</sequence>
<dbReference type="AlphaFoldDB" id="A0AA38X5W2"/>
<feature type="region of interest" description="Disordered" evidence="1">
    <location>
        <begin position="18"/>
        <end position="37"/>
    </location>
</feature>
<organism evidence="2 3">
    <name type="scientific">Cladophialophora chaetospira</name>
    <dbReference type="NCBI Taxonomy" id="386627"/>
    <lineage>
        <taxon>Eukaryota</taxon>
        <taxon>Fungi</taxon>
        <taxon>Dikarya</taxon>
        <taxon>Ascomycota</taxon>
        <taxon>Pezizomycotina</taxon>
        <taxon>Eurotiomycetes</taxon>
        <taxon>Chaetothyriomycetidae</taxon>
        <taxon>Chaetothyriales</taxon>
        <taxon>Herpotrichiellaceae</taxon>
        <taxon>Cladophialophora</taxon>
    </lineage>
</organism>
<protein>
    <submittedName>
        <fullName evidence="2">Uncharacterized protein</fullName>
    </submittedName>
</protein>
<reference evidence="2" key="1">
    <citation type="submission" date="2022-10" db="EMBL/GenBank/DDBJ databases">
        <title>Culturing micro-colonial fungi from biological soil crusts in the Mojave desert and describing Neophaeococcomyces mojavensis, and introducing the new genera and species Taxawa tesnikishii.</title>
        <authorList>
            <person name="Kurbessoian T."/>
            <person name="Stajich J.E."/>
        </authorList>
    </citation>
    <scope>NUCLEOTIDE SEQUENCE</scope>
    <source>
        <strain evidence="2">TK_41</strain>
    </source>
</reference>
<evidence type="ECO:0000256" key="1">
    <source>
        <dbReference type="SAM" id="MobiDB-lite"/>
    </source>
</evidence>
<keyword evidence="3" id="KW-1185">Reference proteome</keyword>
<dbReference type="EMBL" id="JAPDRK010000012">
    <property type="protein sequence ID" value="KAJ9607425.1"/>
    <property type="molecule type" value="Genomic_DNA"/>
</dbReference>
<comment type="caution">
    <text evidence="2">The sequence shown here is derived from an EMBL/GenBank/DDBJ whole genome shotgun (WGS) entry which is preliminary data.</text>
</comment>
<evidence type="ECO:0000313" key="2">
    <source>
        <dbReference type="EMBL" id="KAJ9607425.1"/>
    </source>
</evidence>
<proteinExistence type="predicted"/>
<dbReference type="Proteomes" id="UP001172673">
    <property type="component" value="Unassembled WGS sequence"/>
</dbReference>
<gene>
    <name evidence="2" type="ORF">H2200_008498</name>
</gene>
<name>A0AA38X5W2_9EURO</name>
<accession>A0AA38X5W2</accession>
<evidence type="ECO:0000313" key="3">
    <source>
        <dbReference type="Proteomes" id="UP001172673"/>
    </source>
</evidence>